<dbReference type="InterPro" id="IPR053148">
    <property type="entry name" value="PD-DEXK-like_domain"/>
</dbReference>
<gene>
    <name evidence="3" type="ORF">UCMB321_4853</name>
</gene>
<dbReference type="Gene3D" id="3.40.1350.10">
    <property type="match status" value="1"/>
</dbReference>
<dbReference type="PATRIC" id="fig|226910.6.peg.4844"/>
<dbReference type="InterPro" id="IPR009362">
    <property type="entry name" value="YhcG_C"/>
</dbReference>
<feature type="domain" description="YhcG N-terminal" evidence="2">
    <location>
        <begin position="22"/>
        <end position="153"/>
    </location>
</feature>
<dbReference type="Proteomes" id="UP000031535">
    <property type="component" value="Unassembled WGS sequence"/>
</dbReference>
<organism evidence="3 4">
    <name type="scientific">Pseudomonas batumici</name>
    <dbReference type="NCBI Taxonomy" id="226910"/>
    <lineage>
        <taxon>Bacteria</taxon>
        <taxon>Pseudomonadati</taxon>
        <taxon>Pseudomonadota</taxon>
        <taxon>Gammaproteobacteria</taxon>
        <taxon>Pseudomonadales</taxon>
        <taxon>Pseudomonadaceae</taxon>
        <taxon>Pseudomonas</taxon>
    </lineage>
</organism>
<name>A0A0C2HWT5_9PSED</name>
<dbReference type="PANTHER" id="PTHR30547:SF5">
    <property type="entry name" value="NUCLEASE YHCG-RELATED"/>
    <property type="match status" value="1"/>
</dbReference>
<dbReference type="EMBL" id="JXDG01000061">
    <property type="protein sequence ID" value="KIH81611.1"/>
    <property type="molecule type" value="Genomic_DNA"/>
</dbReference>
<sequence>MSPTPPLHPDTQLQPLLGSLAGLIRQARQQALRTVDVLQVQTCWEIGRYIVEFEQGGEARAVYGKKLLPTLAKVLSAEFGKGFDATNLRHMRGFFLAFPKYDALRRELSWTHYRTLLKVESDTARQWYMAEAATQNWSTRALERQIGTLYYERLLASQDRTAVEQEAVSNVQALGKSPREFVRDPVLLEFLGLPNAGALLESDLEQALIHQLQGFLLELGKGFAFVARQQRISTESKDFYIDLVFYNYLLKCFVIFDLKRGELTHQDIGQMDMYVRMYDDLKRGPEDGPTVGIILCAQKDASVVRYSVLQGNEQLFASKYKLVLPTEEELRAELDRERALLDVNPSLGLD</sequence>
<evidence type="ECO:0000259" key="2">
    <source>
        <dbReference type="Pfam" id="PF17761"/>
    </source>
</evidence>
<dbReference type="Pfam" id="PF06250">
    <property type="entry name" value="YhcG_C"/>
    <property type="match status" value="1"/>
</dbReference>
<dbReference type="GO" id="GO:0003676">
    <property type="term" value="F:nucleic acid binding"/>
    <property type="evidence" value="ECO:0007669"/>
    <property type="project" value="InterPro"/>
</dbReference>
<comment type="caution">
    <text evidence="3">The sequence shown here is derived from an EMBL/GenBank/DDBJ whole genome shotgun (WGS) entry which is preliminary data.</text>
</comment>
<reference evidence="3 4" key="1">
    <citation type="submission" date="2015-01" db="EMBL/GenBank/DDBJ databases">
        <title>Complete genome of Pseudomonas batumici UCM B-321 producer of the batumin antibiotic with strong antistaphilococcal and potential anticancer activity.</title>
        <authorList>
            <person name="Klochko V.V."/>
            <person name="Zelena L.B."/>
            <person name="Elena K.A."/>
            <person name="Reva O.N."/>
        </authorList>
    </citation>
    <scope>NUCLEOTIDE SEQUENCE [LARGE SCALE GENOMIC DNA]</scope>
    <source>
        <strain evidence="3 4">UCM B-321</strain>
    </source>
</reference>
<dbReference type="Pfam" id="PF17761">
    <property type="entry name" value="DUF1016_N"/>
    <property type="match status" value="1"/>
</dbReference>
<evidence type="ECO:0000313" key="4">
    <source>
        <dbReference type="Proteomes" id="UP000031535"/>
    </source>
</evidence>
<accession>A0A0C2HWT5</accession>
<dbReference type="InterPro" id="IPR041527">
    <property type="entry name" value="YhcG_N"/>
</dbReference>
<dbReference type="AlphaFoldDB" id="A0A0C2HWT5"/>
<evidence type="ECO:0000259" key="1">
    <source>
        <dbReference type="Pfam" id="PF06250"/>
    </source>
</evidence>
<evidence type="ECO:0000313" key="3">
    <source>
        <dbReference type="EMBL" id="KIH81611.1"/>
    </source>
</evidence>
<keyword evidence="4" id="KW-1185">Reference proteome</keyword>
<dbReference type="PANTHER" id="PTHR30547">
    <property type="entry name" value="UNCHARACTERIZED PROTEIN YHCG-RELATED"/>
    <property type="match status" value="1"/>
</dbReference>
<proteinExistence type="predicted"/>
<protein>
    <submittedName>
        <fullName evidence="3">Putative cytoplasmic protein</fullName>
    </submittedName>
</protein>
<dbReference type="RefSeq" id="WP_040071213.1">
    <property type="nucleotide sequence ID" value="NZ_JXDG01000061.1"/>
</dbReference>
<dbReference type="InterPro" id="IPR011856">
    <property type="entry name" value="tRNA_endonuc-like_dom_sf"/>
</dbReference>
<dbReference type="STRING" id="226910.UCMB321_4853"/>
<feature type="domain" description="YhcG PDDEXK nuclease" evidence="1">
    <location>
        <begin position="180"/>
        <end position="334"/>
    </location>
</feature>
<dbReference type="OrthoDB" id="9801263at2"/>